<dbReference type="InterPro" id="IPR006526">
    <property type="entry name" value="Export_prot_PHISTa/b/c"/>
</dbReference>
<dbReference type="Proteomes" id="UP000030640">
    <property type="component" value="Unassembled WGS sequence"/>
</dbReference>
<evidence type="ECO:0000313" key="4">
    <source>
        <dbReference type="Proteomes" id="UP000030640"/>
    </source>
</evidence>
<evidence type="ECO:0000259" key="2">
    <source>
        <dbReference type="Pfam" id="PF09687"/>
    </source>
</evidence>
<dbReference type="Pfam" id="PF09687">
    <property type="entry name" value="PRESAN"/>
    <property type="match status" value="1"/>
</dbReference>
<evidence type="ECO:0000313" key="3">
    <source>
        <dbReference type="EMBL" id="EUD64059.1"/>
    </source>
</evidence>
<dbReference type="OrthoDB" id="376477at2759"/>
<feature type="domain" description="Plasmodium RESA N-terminal" evidence="2">
    <location>
        <begin position="96"/>
        <end position="217"/>
    </location>
</feature>
<organism evidence="3 4">
    <name type="scientific">Plasmodium inui San Antonio 1</name>
    <dbReference type="NCBI Taxonomy" id="1237626"/>
    <lineage>
        <taxon>Eukaryota</taxon>
        <taxon>Sar</taxon>
        <taxon>Alveolata</taxon>
        <taxon>Apicomplexa</taxon>
        <taxon>Aconoidasida</taxon>
        <taxon>Haemosporida</taxon>
        <taxon>Plasmodiidae</taxon>
        <taxon>Plasmodium</taxon>
        <taxon>Plasmodium (Plasmodium)</taxon>
    </lineage>
</organism>
<protein>
    <recommendedName>
        <fullName evidence="2">Plasmodium RESA N-terminal domain-containing protein</fullName>
    </recommendedName>
</protein>
<name>W7A4N9_9APIC</name>
<dbReference type="VEuPathDB" id="PlasmoDB:C922_05556"/>
<sequence length="234" mass="27296">KITPMSRRIMAQIQERNLSELNENGCLRGGSEKNVTSSDSESDHVLSWSDKMDLGKNEEQEGLDEEENVEKKYGEIDFYNIFLPTIWERDAIFTSNVKKEEINDLMNDMDEVPSQDEIIKIWKRAYALEGQEYYKMINGLFEYYEELKEKNQVDEEPLFSLWSGVMSKCFDVLKEKEHQYSKLFNGFIIGDGMTKQEFANFLQNCNREAAEFKESLETIAKKEFEARIIPVGGN</sequence>
<dbReference type="Gene3D" id="6.10.280.180">
    <property type="entry name" value="Plasmodium RESA, N-terminal helical domain"/>
    <property type="match status" value="1"/>
</dbReference>
<dbReference type="InterPro" id="IPR044885">
    <property type="entry name" value="PRESA_N_sf"/>
</dbReference>
<evidence type="ECO:0000256" key="1">
    <source>
        <dbReference type="SAM" id="MobiDB-lite"/>
    </source>
</evidence>
<dbReference type="EMBL" id="KI965557">
    <property type="protein sequence ID" value="EUD64059.1"/>
    <property type="molecule type" value="Genomic_DNA"/>
</dbReference>
<feature type="non-terminal residue" evidence="3">
    <location>
        <position position="1"/>
    </location>
</feature>
<reference evidence="3 4" key="1">
    <citation type="submission" date="2013-02" db="EMBL/GenBank/DDBJ databases">
        <title>The Genome Sequence of Plasmodium inui San Antonio 1.</title>
        <authorList>
            <consortium name="The Broad Institute Genome Sequencing Platform"/>
            <consortium name="The Broad Institute Genome Sequencing Center for Infectious Disease"/>
            <person name="Neafsey D."/>
            <person name="Cheeseman I."/>
            <person name="Volkman S."/>
            <person name="Adams J."/>
            <person name="Walker B."/>
            <person name="Young S.K."/>
            <person name="Zeng Q."/>
            <person name="Gargeya S."/>
            <person name="Fitzgerald M."/>
            <person name="Haas B."/>
            <person name="Abouelleil A."/>
            <person name="Alvarado L."/>
            <person name="Arachchi H.M."/>
            <person name="Berlin A.M."/>
            <person name="Chapman S.B."/>
            <person name="Dewar J."/>
            <person name="Goldberg J."/>
            <person name="Griggs A."/>
            <person name="Gujja S."/>
            <person name="Hansen M."/>
            <person name="Howarth C."/>
            <person name="Imamovic A."/>
            <person name="Larimer J."/>
            <person name="McCowan C."/>
            <person name="Murphy C."/>
            <person name="Neiman D."/>
            <person name="Pearson M."/>
            <person name="Priest M."/>
            <person name="Roberts A."/>
            <person name="Saif S."/>
            <person name="Shea T."/>
            <person name="Sisk P."/>
            <person name="Sykes S."/>
            <person name="Wortman J."/>
            <person name="Nusbaum C."/>
            <person name="Birren B."/>
        </authorList>
    </citation>
    <scope>NUCLEOTIDE SEQUENCE [LARGE SCALE GENOMIC DNA]</scope>
    <source>
        <strain evidence="3 4">San Antonio 1</strain>
    </source>
</reference>
<gene>
    <name evidence="3" type="ORF">C922_05556</name>
</gene>
<proteinExistence type="predicted"/>
<dbReference type="NCBIfam" id="TIGR01639">
    <property type="entry name" value="P_fal_TIGR01639"/>
    <property type="match status" value="1"/>
</dbReference>
<dbReference type="InterPro" id="IPR019111">
    <property type="entry name" value="PRESA_N"/>
</dbReference>
<accession>W7A4N9</accession>
<dbReference type="RefSeq" id="XP_008819349.1">
    <property type="nucleotide sequence ID" value="XM_008821127.1"/>
</dbReference>
<feature type="region of interest" description="Disordered" evidence="1">
    <location>
        <begin position="22"/>
        <end position="51"/>
    </location>
</feature>
<dbReference type="AlphaFoldDB" id="W7A4N9"/>
<keyword evidence="4" id="KW-1185">Reference proteome</keyword>
<dbReference type="GeneID" id="20040830"/>